<dbReference type="SUPFAM" id="SSF55874">
    <property type="entry name" value="ATPase domain of HSP90 chaperone/DNA topoisomerase II/histidine kinase"/>
    <property type="match status" value="1"/>
</dbReference>
<feature type="region of interest" description="Disordered" evidence="8">
    <location>
        <begin position="1030"/>
        <end position="1052"/>
    </location>
</feature>
<proteinExistence type="predicted"/>
<evidence type="ECO:0000259" key="12">
    <source>
        <dbReference type="PROSITE" id="PS50109"/>
    </source>
</evidence>
<dbReference type="Gene3D" id="1.10.10.60">
    <property type="entry name" value="Homeodomain-like"/>
    <property type="match status" value="2"/>
</dbReference>
<evidence type="ECO:0000256" key="7">
    <source>
        <dbReference type="PROSITE-ProRule" id="PRU00169"/>
    </source>
</evidence>
<dbReference type="InterPro" id="IPR009057">
    <property type="entry name" value="Homeodomain-like_sf"/>
</dbReference>
<dbReference type="PROSITE" id="PS50109">
    <property type="entry name" value="HIS_KIN"/>
    <property type="match status" value="1"/>
</dbReference>
<keyword evidence="6" id="KW-0804">Transcription</keyword>
<feature type="domain" description="HTH araC/xylS-type" evidence="11">
    <location>
        <begin position="1206"/>
        <end position="1305"/>
    </location>
</feature>
<sequence length="1313" mass="147896">MPRSTFLALFRYSVTLLTTLFLLGTPNEANEPYTPETPLAFADSWRWHELEPLNEYQLMYGAETLEGDLCFTSTNGLVFYDGYDCTLAPYPSKGEDFRPYQIFSSQNGRLYLYTSIGLYSFKDGDWILEKAFEDSPSGINPVMVRSALGVEVLSLPDGFYRIVGRDIILIPEIQEAATEITFDSLNRLWLKVPYENKFVRYQFDANSVSRPIEKKNTFIYTHEDAFPHIIGSPLVDSPVALSWKHSVDAYQFNNELEKWSPENFKDIPGNKQHTTGFHINSSEVALLSKTGLVVMRGNEFTSIEYPEFNVPTNLPFTLVRRNGNIVLGGYGEKIYEIEYANAGYDSYQGLHFQCEDADGALWFVSVGGEIVQNNPLEDLWTKHTHNVIDTPLTIFKSTDGTIWAAGSHRGIAAVCYYDGENWIRNQHPELRSFISHLSCIQTAYGDILFGSGDDEAYADPKGLVLYRKTGDIYDSSIISPPTVPSRPVGLAEIEPNRFWAGGVGLTEFRLDENSTSSSVSPFGNELWIDHLTSDGNGGLWLAIWDRGFFHYDGTNFKNIEAPSSISSNQVIYAHADRLNSGNVWVATNKGISHFNGEHWFPDALPKEIRFSREGGTIRQSNDGALWINIARRDWYFRRTLKFNLTKKMHEGFRTIRYLPDTEAPIARIHPQETQSTSPANIFMQWSGSDKWSKTRSEDLMYSFRTDGGKWSPFGTSTNTVVLDVPAGSHTFEVRSMDTDGNISHTPAIATFSVVPPTWQSPWFIAMMIAIIVTIILLIALLVRQRIQHIIQMDEFKLQFFTNISHELRTPLTVILGPLESQLAKLPRHWDKRPLELAYRNAKKTLNLINQILDFRHAETSTLELYPSHSDIIYIANETINLIRPLADAQSQTLEFEHSAQEHYTWIDSEKFERVLNNLISNAIKYTPEAGRIHISLSITEKAAENIATIVVKDNGCGIPTGKIDSIFEVFYRAGNGPRNKVRGSGIGLAYTKHIVEAFGGSISVESPITKIDGEDRGAAFTVRIPLRSTPPDHAKRAVPTEIPEEASEPEANERPLVLLSEDDQDILEFLEGELSEEYEVITTKDGDEALAAASARIPDLIVTDVMMPGLDGRELCRQLKSNSSTSHIPIIMLTALKSDRHELEGLDSGADDFLSKPVRPPILKKRIHNQLESRQKLRELFQSQKQAAKIEPKTVATNALDEKFLSKALHTVEVHLENPLFDVEFFASEMSMSRMSLYRKFKAITGESPSAYIRSIRMKIASELLLEGEHNITEIAFKVGFSDLSYFSTTFKKHFSKSPREFVKGAKAASNSG</sequence>
<dbReference type="Pfam" id="PF00072">
    <property type="entry name" value="Response_reg"/>
    <property type="match status" value="1"/>
</dbReference>
<dbReference type="Gene3D" id="1.10.287.130">
    <property type="match status" value="1"/>
</dbReference>
<dbReference type="InterPro" id="IPR005467">
    <property type="entry name" value="His_kinase_dom"/>
</dbReference>
<dbReference type="InterPro" id="IPR013783">
    <property type="entry name" value="Ig-like_fold"/>
</dbReference>
<keyword evidence="15" id="KW-1185">Reference proteome</keyword>
<dbReference type="SUPFAM" id="SSF47384">
    <property type="entry name" value="Homodimeric domain of signal transducing histidine kinase"/>
    <property type="match status" value="1"/>
</dbReference>
<dbReference type="InterPro" id="IPR036097">
    <property type="entry name" value="HisK_dim/P_sf"/>
</dbReference>
<evidence type="ECO:0000256" key="6">
    <source>
        <dbReference type="ARBA" id="ARBA00023163"/>
    </source>
</evidence>
<dbReference type="CDD" id="cd00082">
    <property type="entry name" value="HisKA"/>
    <property type="match status" value="1"/>
</dbReference>
<dbReference type="Pfam" id="PF02518">
    <property type="entry name" value="HATPase_c"/>
    <property type="match status" value="1"/>
</dbReference>
<dbReference type="InterPro" id="IPR004358">
    <property type="entry name" value="Sig_transdc_His_kin-like_C"/>
</dbReference>
<dbReference type="PROSITE" id="PS01124">
    <property type="entry name" value="HTH_ARAC_FAMILY_2"/>
    <property type="match status" value="1"/>
</dbReference>
<evidence type="ECO:0000256" key="5">
    <source>
        <dbReference type="ARBA" id="ARBA00023125"/>
    </source>
</evidence>
<evidence type="ECO:0000256" key="9">
    <source>
        <dbReference type="SAM" id="Phobius"/>
    </source>
</evidence>
<evidence type="ECO:0000256" key="1">
    <source>
        <dbReference type="ARBA" id="ARBA00000085"/>
    </source>
</evidence>
<comment type="catalytic activity">
    <reaction evidence="1">
        <text>ATP + protein L-histidine = ADP + protein N-phospho-L-histidine.</text>
        <dbReference type="EC" id="2.7.13.3"/>
    </reaction>
</comment>
<keyword evidence="9" id="KW-0472">Membrane</keyword>
<evidence type="ECO:0000259" key="13">
    <source>
        <dbReference type="PROSITE" id="PS50110"/>
    </source>
</evidence>
<keyword evidence="5" id="KW-0238">DNA-binding</keyword>
<dbReference type="EMBL" id="JAENIL010000001">
    <property type="protein sequence ID" value="MBK1875275.1"/>
    <property type="molecule type" value="Genomic_DNA"/>
</dbReference>
<dbReference type="RefSeq" id="WP_200353491.1">
    <property type="nucleotide sequence ID" value="NZ_JAENIL010000001.1"/>
</dbReference>
<keyword evidence="9" id="KW-0812">Transmembrane</keyword>
<dbReference type="Pfam" id="PF00512">
    <property type="entry name" value="HisKA"/>
    <property type="match status" value="1"/>
</dbReference>
<dbReference type="PROSITE" id="PS00041">
    <property type="entry name" value="HTH_ARAC_FAMILY_1"/>
    <property type="match status" value="1"/>
</dbReference>
<evidence type="ECO:0000256" key="3">
    <source>
        <dbReference type="ARBA" id="ARBA00022553"/>
    </source>
</evidence>
<feature type="signal peptide" evidence="10">
    <location>
        <begin position="1"/>
        <end position="29"/>
    </location>
</feature>
<dbReference type="PROSITE" id="PS50110">
    <property type="entry name" value="RESPONSE_REGULATORY"/>
    <property type="match status" value="1"/>
</dbReference>
<name>A0A934RPV4_9BACT</name>
<feature type="domain" description="Histidine kinase" evidence="12">
    <location>
        <begin position="802"/>
        <end position="1028"/>
    </location>
</feature>
<accession>A0A934RPV4</accession>
<dbReference type="InterPro" id="IPR011006">
    <property type="entry name" value="CheY-like_superfamily"/>
</dbReference>
<dbReference type="Gene3D" id="3.40.50.2300">
    <property type="match status" value="1"/>
</dbReference>
<dbReference type="PANTHER" id="PTHR43547">
    <property type="entry name" value="TWO-COMPONENT HISTIDINE KINASE"/>
    <property type="match status" value="1"/>
</dbReference>
<evidence type="ECO:0000256" key="2">
    <source>
        <dbReference type="ARBA" id="ARBA00012438"/>
    </source>
</evidence>
<dbReference type="InterPro" id="IPR018062">
    <property type="entry name" value="HTH_AraC-typ_CS"/>
</dbReference>
<dbReference type="SUPFAM" id="SSF46689">
    <property type="entry name" value="Homeodomain-like"/>
    <property type="match status" value="1"/>
</dbReference>
<dbReference type="Gene3D" id="3.30.565.10">
    <property type="entry name" value="Histidine kinase-like ATPase, C-terminal domain"/>
    <property type="match status" value="1"/>
</dbReference>
<dbReference type="Gene3D" id="2.130.10.10">
    <property type="entry name" value="YVTN repeat-like/Quinoprotein amine dehydrogenase"/>
    <property type="match status" value="1"/>
</dbReference>
<keyword evidence="10" id="KW-0732">Signal</keyword>
<evidence type="ECO:0000256" key="10">
    <source>
        <dbReference type="SAM" id="SignalP"/>
    </source>
</evidence>
<dbReference type="InterPro" id="IPR015943">
    <property type="entry name" value="WD40/YVTN_repeat-like_dom_sf"/>
</dbReference>
<dbReference type="InterPro" id="IPR018060">
    <property type="entry name" value="HTH_AraC"/>
</dbReference>
<dbReference type="Proteomes" id="UP000617628">
    <property type="component" value="Unassembled WGS sequence"/>
</dbReference>
<protein>
    <recommendedName>
        <fullName evidence="2">histidine kinase</fullName>
        <ecNumber evidence="2">2.7.13.3</ecNumber>
    </recommendedName>
</protein>
<feature type="transmembrane region" description="Helical" evidence="9">
    <location>
        <begin position="762"/>
        <end position="782"/>
    </location>
</feature>
<evidence type="ECO:0000259" key="11">
    <source>
        <dbReference type="PROSITE" id="PS01124"/>
    </source>
</evidence>
<feature type="modified residue" description="4-aspartylphosphate" evidence="7">
    <location>
        <position position="1104"/>
    </location>
</feature>
<dbReference type="InterPro" id="IPR003594">
    <property type="entry name" value="HATPase_dom"/>
</dbReference>
<dbReference type="SMART" id="SM00448">
    <property type="entry name" value="REC"/>
    <property type="match status" value="1"/>
</dbReference>
<dbReference type="GO" id="GO:0043565">
    <property type="term" value="F:sequence-specific DNA binding"/>
    <property type="evidence" value="ECO:0007669"/>
    <property type="project" value="InterPro"/>
</dbReference>
<feature type="domain" description="Response regulatory" evidence="13">
    <location>
        <begin position="1056"/>
        <end position="1171"/>
    </location>
</feature>
<comment type="caution">
    <text evidence="14">The sequence shown here is derived from an EMBL/GenBank/DDBJ whole genome shotgun (WGS) entry which is preliminary data.</text>
</comment>
<dbReference type="CDD" id="cd00075">
    <property type="entry name" value="HATPase"/>
    <property type="match status" value="1"/>
</dbReference>
<dbReference type="SMART" id="SM00387">
    <property type="entry name" value="HATPase_c"/>
    <property type="match status" value="1"/>
</dbReference>
<dbReference type="PRINTS" id="PR00344">
    <property type="entry name" value="BCTRLSENSOR"/>
</dbReference>
<reference evidence="14" key="1">
    <citation type="submission" date="2021-01" db="EMBL/GenBank/DDBJ databases">
        <title>Modified the classification status of verrucomicrobia.</title>
        <authorList>
            <person name="Feng X."/>
        </authorList>
    </citation>
    <scope>NUCLEOTIDE SEQUENCE</scope>
    <source>
        <strain evidence="14">KCTC 13126</strain>
    </source>
</reference>
<dbReference type="Gene3D" id="2.60.40.10">
    <property type="entry name" value="Immunoglobulins"/>
    <property type="match status" value="1"/>
</dbReference>
<dbReference type="GO" id="GO:0000155">
    <property type="term" value="F:phosphorelay sensor kinase activity"/>
    <property type="evidence" value="ECO:0007669"/>
    <property type="project" value="InterPro"/>
</dbReference>
<evidence type="ECO:0000256" key="8">
    <source>
        <dbReference type="SAM" id="MobiDB-lite"/>
    </source>
</evidence>
<dbReference type="SUPFAM" id="SSF52172">
    <property type="entry name" value="CheY-like"/>
    <property type="match status" value="1"/>
</dbReference>
<evidence type="ECO:0000313" key="15">
    <source>
        <dbReference type="Proteomes" id="UP000617628"/>
    </source>
</evidence>
<dbReference type="InterPro" id="IPR036890">
    <property type="entry name" value="HATPase_C_sf"/>
</dbReference>
<keyword evidence="9" id="KW-1133">Transmembrane helix</keyword>
<dbReference type="GO" id="GO:0003700">
    <property type="term" value="F:DNA-binding transcription factor activity"/>
    <property type="evidence" value="ECO:0007669"/>
    <property type="project" value="InterPro"/>
</dbReference>
<organism evidence="14 15">
    <name type="scientific">Pelagicoccus mobilis</name>
    <dbReference type="NCBI Taxonomy" id="415221"/>
    <lineage>
        <taxon>Bacteria</taxon>
        <taxon>Pseudomonadati</taxon>
        <taxon>Verrucomicrobiota</taxon>
        <taxon>Opitutia</taxon>
        <taxon>Puniceicoccales</taxon>
        <taxon>Pelagicoccaceae</taxon>
        <taxon>Pelagicoccus</taxon>
    </lineage>
</organism>
<dbReference type="InterPro" id="IPR003661">
    <property type="entry name" value="HisK_dim/P_dom"/>
</dbReference>
<dbReference type="SMART" id="SM00388">
    <property type="entry name" value="HisKA"/>
    <property type="match status" value="1"/>
</dbReference>
<feature type="chain" id="PRO_5037532938" description="histidine kinase" evidence="10">
    <location>
        <begin position="30"/>
        <end position="1313"/>
    </location>
</feature>
<dbReference type="InterPro" id="IPR001789">
    <property type="entry name" value="Sig_transdc_resp-reg_receiver"/>
</dbReference>
<keyword evidence="3 7" id="KW-0597">Phosphoprotein</keyword>
<dbReference type="SUPFAM" id="SSF63829">
    <property type="entry name" value="Calcium-dependent phosphotriesterase"/>
    <property type="match status" value="1"/>
</dbReference>
<keyword evidence="4" id="KW-0805">Transcription regulation</keyword>
<dbReference type="EC" id="2.7.13.3" evidence="2"/>
<dbReference type="SMART" id="SM00342">
    <property type="entry name" value="HTH_ARAC"/>
    <property type="match status" value="1"/>
</dbReference>
<dbReference type="Pfam" id="PF12833">
    <property type="entry name" value="HTH_18"/>
    <property type="match status" value="1"/>
</dbReference>
<dbReference type="PANTHER" id="PTHR43547:SF2">
    <property type="entry name" value="HYBRID SIGNAL TRANSDUCTION HISTIDINE KINASE C"/>
    <property type="match status" value="1"/>
</dbReference>
<evidence type="ECO:0000256" key="4">
    <source>
        <dbReference type="ARBA" id="ARBA00023015"/>
    </source>
</evidence>
<gene>
    <name evidence="14" type="ORF">JIN87_00275</name>
</gene>
<evidence type="ECO:0000313" key="14">
    <source>
        <dbReference type="EMBL" id="MBK1875275.1"/>
    </source>
</evidence>